<dbReference type="PROSITE" id="PS00903">
    <property type="entry name" value="CYT_DCMP_DEAMINASES_1"/>
    <property type="match status" value="1"/>
</dbReference>
<protein>
    <recommendedName>
        <fullName evidence="4 13">Cytidine deaminase</fullName>
        <ecNumber evidence="4 13">3.5.4.5</ecNumber>
    </recommendedName>
    <alternativeName>
        <fullName evidence="8 13">Cytidine aminohydrolase</fullName>
    </alternativeName>
</protein>
<evidence type="ECO:0000256" key="2">
    <source>
        <dbReference type="ARBA" id="ARBA00003949"/>
    </source>
</evidence>
<dbReference type="PANTHER" id="PTHR11644:SF2">
    <property type="entry name" value="CYTIDINE DEAMINASE"/>
    <property type="match status" value="1"/>
</dbReference>
<sequence length="144" mass="15836">MLQPSDLESYLGTQTLENIRIQVIEAKKKAYVPYSHFPVGACLVTDSYQLYSGCNVENASYGLAICAERTAVVKAVSEGHTRFRAIAISTDAVGQVWPCGGCRQFLSEFGNFPVIVMQGNNQLQAEMLHDLLPKSFSKSDLKTI</sequence>
<dbReference type="NCBIfam" id="NF004064">
    <property type="entry name" value="PRK05578.1"/>
    <property type="match status" value="1"/>
</dbReference>
<feature type="domain" description="CMP/dCMP-type deaminase" evidence="14">
    <location>
        <begin position="14"/>
        <end position="139"/>
    </location>
</feature>
<dbReference type="CDD" id="cd01283">
    <property type="entry name" value="cytidine_deaminase"/>
    <property type="match status" value="1"/>
</dbReference>
<dbReference type="PANTHER" id="PTHR11644">
    <property type="entry name" value="CYTIDINE DEAMINASE"/>
    <property type="match status" value="1"/>
</dbReference>
<dbReference type="GO" id="GO:0004126">
    <property type="term" value="F:cytidine deaminase activity"/>
    <property type="evidence" value="ECO:0007669"/>
    <property type="project" value="UniProtKB-UniRule"/>
</dbReference>
<evidence type="ECO:0000256" key="10">
    <source>
        <dbReference type="PIRSR" id="PIRSR606262-1"/>
    </source>
</evidence>
<evidence type="ECO:0000256" key="8">
    <source>
        <dbReference type="ARBA" id="ARBA00032005"/>
    </source>
</evidence>
<dbReference type="SUPFAM" id="SSF53927">
    <property type="entry name" value="Cytidine deaminase-like"/>
    <property type="match status" value="1"/>
</dbReference>
<dbReference type="PROSITE" id="PS51747">
    <property type="entry name" value="CYT_DCMP_DEAMINASES_2"/>
    <property type="match status" value="1"/>
</dbReference>
<evidence type="ECO:0000313" key="16">
    <source>
        <dbReference type="Proteomes" id="UP001300502"/>
    </source>
</evidence>
<comment type="function">
    <text evidence="2 13">This enzyme scavenges exogenous and endogenous cytidine and 2'-deoxycytidine for UMP synthesis.</text>
</comment>
<dbReference type="InterPro" id="IPR050202">
    <property type="entry name" value="Cyt/Deoxycyt_deaminase"/>
</dbReference>
<dbReference type="NCBIfam" id="TIGR01354">
    <property type="entry name" value="cyt_deam_tetra"/>
    <property type="match status" value="1"/>
</dbReference>
<keyword evidence="16" id="KW-1185">Reference proteome</keyword>
<keyword evidence="5 12" id="KW-0479">Metal-binding</keyword>
<dbReference type="GO" id="GO:0055086">
    <property type="term" value="P:nucleobase-containing small molecule metabolic process"/>
    <property type="evidence" value="ECO:0007669"/>
    <property type="project" value="UniProtKB-ARBA"/>
</dbReference>
<organism evidence="15 16">
    <name type="scientific">Galdieria yellowstonensis</name>
    <dbReference type="NCBI Taxonomy" id="3028027"/>
    <lineage>
        <taxon>Eukaryota</taxon>
        <taxon>Rhodophyta</taxon>
        <taxon>Bangiophyceae</taxon>
        <taxon>Galdieriales</taxon>
        <taxon>Galdieriaceae</taxon>
        <taxon>Galdieria</taxon>
    </lineage>
</organism>
<evidence type="ECO:0000256" key="9">
    <source>
        <dbReference type="ARBA" id="ARBA00049558"/>
    </source>
</evidence>
<dbReference type="Pfam" id="PF00383">
    <property type="entry name" value="dCMP_cyt_deam_1"/>
    <property type="match status" value="1"/>
</dbReference>
<dbReference type="GO" id="GO:0005829">
    <property type="term" value="C:cytosol"/>
    <property type="evidence" value="ECO:0007669"/>
    <property type="project" value="TreeGrafter"/>
</dbReference>
<comment type="catalytic activity">
    <reaction evidence="13">
        <text>2'-deoxycytidine + H2O + H(+) = 2'-deoxyuridine + NH4(+)</text>
        <dbReference type="Rhea" id="RHEA:13433"/>
        <dbReference type="ChEBI" id="CHEBI:15377"/>
        <dbReference type="ChEBI" id="CHEBI:15378"/>
        <dbReference type="ChEBI" id="CHEBI:15698"/>
        <dbReference type="ChEBI" id="CHEBI:16450"/>
        <dbReference type="ChEBI" id="CHEBI:28938"/>
        <dbReference type="EC" id="3.5.4.5"/>
    </reaction>
</comment>
<feature type="binding site" evidence="12">
    <location>
        <position position="99"/>
    </location>
    <ligand>
        <name>Zn(2+)</name>
        <dbReference type="ChEBI" id="CHEBI:29105"/>
        <note>catalytic</note>
    </ligand>
</feature>
<feature type="binding site" evidence="11">
    <location>
        <begin position="55"/>
        <end position="61"/>
    </location>
    <ligand>
        <name>substrate</name>
    </ligand>
</feature>
<comment type="cofactor">
    <cofactor evidence="1 12 13">
        <name>Zn(2+)</name>
        <dbReference type="ChEBI" id="CHEBI:29105"/>
    </cofactor>
</comment>
<evidence type="ECO:0000256" key="11">
    <source>
        <dbReference type="PIRSR" id="PIRSR606262-2"/>
    </source>
</evidence>
<dbReference type="EMBL" id="JANCYU010000069">
    <property type="protein sequence ID" value="KAK4528763.1"/>
    <property type="molecule type" value="Genomic_DNA"/>
</dbReference>
<evidence type="ECO:0000256" key="4">
    <source>
        <dbReference type="ARBA" id="ARBA00012783"/>
    </source>
</evidence>
<evidence type="ECO:0000256" key="12">
    <source>
        <dbReference type="PIRSR" id="PIRSR606262-3"/>
    </source>
</evidence>
<comment type="catalytic activity">
    <reaction evidence="9 13">
        <text>cytidine + H2O + H(+) = uridine + NH4(+)</text>
        <dbReference type="Rhea" id="RHEA:16069"/>
        <dbReference type="ChEBI" id="CHEBI:15377"/>
        <dbReference type="ChEBI" id="CHEBI:15378"/>
        <dbReference type="ChEBI" id="CHEBI:16704"/>
        <dbReference type="ChEBI" id="CHEBI:17562"/>
        <dbReference type="ChEBI" id="CHEBI:28938"/>
        <dbReference type="EC" id="3.5.4.5"/>
    </reaction>
</comment>
<name>A0AAV9IN90_9RHOD</name>
<keyword evidence="6 13" id="KW-0378">Hydrolase</keyword>
<evidence type="ECO:0000256" key="5">
    <source>
        <dbReference type="ARBA" id="ARBA00022723"/>
    </source>
</evidence>
<comment type="caution">
    <text evidence="15">The sequence shown here is derived from an EMBL/GenBank/DDBJ whole genome shotgun (WGS) entry which is preliminary data.</text>
</comment>
<dbReference type="EC" id="3.5.4.5" evidence="4 13"/>
<dbReference type="InterPro" id="IPR016193">
    <property type="entry name" value="Cytidine_deaminase-like"/>
</dbReference>
<dbReference type="AlphaFoldDB" id="A0AAV9IN90"/>
<proteinExistence type="inferred from homology"/>
<gene>
    <name evidence="15" type="ORF">GAYE_SCF64G6709</name>
</gene>
<feature type="active site" description="Proton donor" evidence="10">
    <location>
        <position position="68"/>
    </location>
</feature>
<dbReference type="FunFam" id="3.40.140.10:FF:000008">
    <property type="entry name" value="Cytidine deaminase"/>
    <property type="match status" value="1"/>
</dbReference>
<accession>A0AAV9IN90</accession>
<dbReference type="InterPro" id="IPR002125">
    <property type="entry name" value="CMP_dCMP_dom"/>
</dbReference>
<comment type="similarity">
    <text evidence="3 13">Belongs to the cytidine and deoxycytidylate deaminase family.</text>
</comment>
<evidence type="ECO:0000256" key="3">
    <source>
        <dbReference type="ARBA" id="ARBA00006576"/>
    </source>
</evidence>
<dbReference type="InterPro" id="IPR006262">
    <property type="entry name" value="Cyt_deam_tetra"/>
</dbReference>
<dbReference type="Gene3D" id="3.40.140.10">
    <property type="entry name" value="Cytidine Deaminase, domain 2"/>
    <property type="match status" value="1"/>
</dbReference>
<evidence type="ECO:0000256" key="6">
    <source>
        <dbReference type="ARBA" id="ARBA00022801"/>
    </source>
</evidence>
<reference evidence="15 16" key="1">
    <citation type="submission" date="2022-07" db="EMBL/GenBank/DDBJ databases">
        <title>Genome-wide signatures of adaptation to extreme environments.</title>
        <authorList>
            <person name="Cho C.H."/>
            <person name="Yoon H.S."/>
        </authorList>
    </citation>
    <scope>NUCLEOTIDE SEQUENCE [LARGE SCALE GENOMIC DNA]</scope>
    <source>
        <strain evidence="15 16">108.79 E11</strain>
    </source>
</reference>
<dbReference type="Proteomes" id="UP001300502">
    <property type="component" value="Unassembled WGS sequence"/>
</dbReference>
<dbReference type="GO" id="GO:0042802">
    <property type="term" value="F:identical protein binding"/>
    <property type="evidence" value="ECO:0007669"/>
    <property type="project" value="UniProtKB-ARBA"/>
</dbReference>
<feature type="binding site" evidence="12">
    <location>
        <position position="66"/>
    </location>
    <ligand>
        <name>Zn(2+)</name>
        <dbReference type="ChEBI" id="CHEBI:29105"/>
        <note>catalytic</note>
    </ligand>
</feature>
<dbReference type="GO" id="GO:0008270">
    <property type="term" value="F:zinc ion binding"/>
    <property type="evidence" value="ECO:0007669"/>
    <property type="project" value="UniProtKB-UniRule"/>
</dbReference>
<dbReference type="InterPro" id="IPR016192">
    <property type="entry name" value="APOBEC/CMP_deaminase_Zn-bd"/>
</dbReference>
<evidence type="ECO:0000259" key="14">
    <source>
        <dbReference type="PROSITE" id="PS51747"/>
    </source>
</evidence>
<evidence type="ECO:0000256" key="1">
    <source>
        <dbReference type="ARBA" id="ARBA00001947"/>
    </source>
</evidence>
<dbReference type="GO" id="GO:0072527">
    <property type="term" value="P:pyrimidine-containing compound metabolic process"/>
    <property type="evidence" value="ECO:0007669"/>
    <property type="project" value="UniProtKB-ARBA"/>
</dbReference>
<evidence type="ECO:0000313" key="15">
    <source>
        <dbReference type="EMBL" id="KAK4528763.1"/>
    </source>
</evidence>
<evidence type="ECO:0000256" key="13">
    <source>
        <dbReference type="RuleBase" id="RU364006"/>
    </source>
</evidence>
<keyword evidence="7 12" id="KW-0862">Zinc</keyword>
<feature type="binding site" evidence="12">
    <location>
        <position position="102"/>
    </location>
    <ligand>
        <name>Zn(2+)</name>
        <dbReference type="ChEBI" id="CHEBI:29105"/>
        <note>catalytic</note>
    </ligand>
</feature>
<evidence type="ECO:0000256" key="7">
    <source>
        <dbReference type="ARBA" id="ARBA00022833"/>
    </source>
</evidence>